<protein>
    <recommendedName>
        <fullName evidence="3">RING-type domain-containing protein</fullName>
    </recommendedName>
</protein>
<dbReference type="GO" id="GO:0006511">
    <property type="term" value="P:ubiquitin-dependent protein catabolic process"/>
    <property type="evidence" value="ECO:0007669"/>
    <property type="project" value="TreeGrafter"/>
</dbReference>
<dbReference type="InterPro" id="IPR001841">
    <property type="entry name" value="Znf_RING"/>
</dbReference>
<feature type="region of interest" description="Disordered" evidence="2">
    <location>
        <begin position="1"/>
        <end position="30"/>
    </location>
</feature>
<dbReference type="GO" id="GO:0061630">
    <property type="term" value="F:ubiquitin protein ligase activity"/>
    <property type="evidence" value="ECO:0007669"/>
    <property type="project" value="TreeGrafter"/>
</dbReference>
<evidence type="ECO:0000313" key="5">
    <source>
        <dbReference type="Proteomes" id="UP000654075"/>
    </source>
</evidence>
<reference evidence="4" key="1">
    <citation type="submission" date="2021-02" db="EMBL/GenBank/DDBJ databases">
        <authorList>
            <person name="Dougan E. K."/>
            <person name="Rhodes N."/>
            <person name="Thang M."/>
            <person name="Chan C."/>
        </authorList>
    </citation>
    <scope>NUCLEOTIDE SEQUENCE</scope>
</reference>
<evidence type="ECO:0000256" key="2">
    <source>
        <dbReference type="SAM" id="MobiDB-lite"/>
    </source>
</evidence>
<proteinExistence type="predicted"/>
<keyword evidence="1" id="KW-0479">Metal-binding</keyword>
<dbReference type="Gene3D" id="3.30.40.10">
    <property type="entry name" value="Zinc/RING finger domain, C3HC4 (zinc finger)"/>
    <property type="match status" value="1"/>
</dbReference>
<accession>A0A813GFM2</accession>
<dbReference type="InterPro" id="IPR013083">
    <property type="entry name" value="Znf_RING/FYVE/PHD"/>
</dbReference>
<dbReference type="OrthoDB" id="421575at2759"/>
<comment type="caution">
    <text evidence="4">The sequence shown here is derived from an EMBL/GenBank/DDBJ whole genome shotgun (WGS) entry which is preliminary data.</text>
</comment>
<dbReference type="InterPro" id="IPR051826">
    <property type="entry name" value="E3_ubiquitin-ligase_domain"/>
</dbReference>
<organism evidence="4 5">
    <name type="scientific">Polarella glacialis</name>
    <name type="common">Dinoflagellate</name>
    <dbReference type="NCBI Taxonomy" id="89957"/>
    <lineage>
        <taxon>Eukaryota</taxon>
        <taxon>Sar</taxon>
        <taxon>Alveolata</taxon>
        <taxon>Dinophyceae</taxon>
        <taxon>Suessiales</taxon>
        <taxon>Suessiaceae</taxon>
        <taxon>Polarella</taxon>
    </lineage>
</organism>
<dbReference type="AlphaFoldDB" id="A0A813GFM2"/>
<dbReference type="Proteomes" id="UP000654075">
    <property type="component" value="Unassembled WGS sequence"/>
</dbReference>
<keyword evidence="1" id="KW-0863">Zinc-finger</keyword>
<keyword evidence="5" id="KW-1185">Reference proteome</keyword>
<dbReference type="PANTHER" id="PTHR22765">
    <property type="entry name" value="RING FINGER AND PROTEASE ASSOCIATED DOMAIN-CONTAINING"/>
    <property type="match status" value="1"/>
</dbReference>
<sequence>MSGGPFPKSRSGLPLRRGPSVSRPELPLERQALEALPEPEFSVFDLDSNNLWRPTALGARGGLLRRDLPLATAATTQTTTTTAAGALGFSRPGHFGQGSLAAQRRQQPLEALPEPRLTAFDLSAEELHGPDEGEEYLLSGSARLSAPGLPMATALALLSRCAASLVEGGEGKASFEPGACCAVCLEELCCQAQSQVARLPCGHDFHRRCVLPWLLQKGSCPYCRACPLQQQQQQQQQQLQQEQ</sequence>
<dbReference type="GO" id="GO:0008270">
    <property type="term" value="F:zinc ion binding"/>
    <property type="evidence" value="ECO:0007669"/>
    <property type="project" value="UniProtKB-KW"/>
</dbReference>
<evidence type="ECO:0000259" key="3">
    <source>
        <dbReference type="PROSITE" id="PS50089"/>
    </source>
</evidence>
<dbReference type="PROSITE" id="PS50089">
    <property type="entry name" value="ZF_RING_2"/>
    <property type="match status" value="1"/>
</dbReference>
<name>A0A813GFM2_POLGL</name>
<dbReference type="Pfam" id="PF13639">
    <property type="entry name" value="zf-RING_2"/>
    <property type="match status" value="1"/>
</dbReference>
<gene>
    <name evidence="4" type="ORF">PGLA1383_LOCUS42944</name>
</gene>
<dbReference type="SMART" id="SM00184">
    <property type="entry name" value="RING"/>
    <property type="match status" value="1"/>
</dbReference>
<feature type="domain" description="RING-type" evidence="3">
    <location>
        <begin position="181"/>
        <end position="224"/>
    </location>
</feature>
<evidence type="ECO:0000256" key="1">
    <source>
        <dbReference type="PROSITE-ProRule" id="PRU00175"/>
    </source>
</evidence>
<dbReference type="EMBL" id="CAJNNV010028866">
    <property type="protein sequence ID" value="CAE8625968.1"/>
    <property type="molecule type" value="Genomic_DNA"/>
</dbReference>
<evidence type="ECO:0000313" key="4">
    <source>
        <dbReference type="EMBL" id="CAE8625968.1"/>
    </source>
</evidence>
<dbReference type="SUPFAM" id="SSF57850">
    <property type="entry name" value="RING/U-box"/>
    <property type="match status" value="1"/>
</dbReference>
<dbReference type="PANTHER" id="PTHR22765:SF348">
    <property type="entry name" value="OS09G0446275 PROTEIN"/>
    <property type="match status" value="1"/>
</dbReference>
<keyword evidence="1" id="KW-0862">Zinc</keyword>